<protein>
    <recommendedName>
        <fullName evidence="3 12">Beta-glucosidase</fullName>
        <ecNumber evidence="3 12">3.2.1.21</ecNumber>
    </recommendedName>
</protein>
<dbReference type="InterPro" id="IPR017736">
    <property type="entry name" value="Glyco_hydro_1_beta-glucosidase"/>
</dbReference>
<dbReference type="EMBL" id="JACCBE010000001">
    <property type="protein sequence ID" value="NYD58198.1"/>
    <property type="molecule type" value="Genomic_DNA"/>
</dbReference>
<name>A0A7Y9F230_9ACTN</name>
<feature type="active site" description="Nucleophile" evidence="9 11">
    <location>
        <position position="380"/>
    </location>
</feature>
<evidence type="ECO:0000313" key="13">
    <source>
        <dbReference type="EMBL" id="NYD58198.1"/>
    </source>
</evidence>
<evidence type="ECO:0000256" key="11">
    <source>
        <dbReference type="PROSITE-ProRule" id="PRU10055"/>
    </source>
</evidence>
<comment type="similarity">
    <text evidence="2 12">Belongs to the glycosyl hydrolase 1 family.</text>
</comment>
<dbReference type="SUPFAM" id="SSF51445">
    <property type="entry name" value="(Trans)glycosidases"/>
    <property type="match status" value="1"/>
</dbReference>
<sequence>MTTPAPRPTPTTFPADFVWGAATAAFQIEGATDEDGRTDSTWDAFCRVPGAVIGGDTGERACDHYHRLEEDVALMASLNLDAYRFSVAWPRVRPDGGPLNPAGLAFYDRLVDRLLERGILPWVTLYHWDLPQALELRGGWTDRDTVHRFTEYAVSVHEALSDRVDLWTTLNEPWCSAFLGYTGGQHAPGHQDEASGLVAAHHLLLAHGAATGEIRRRQPDARLGITLNLSPVTALDPQEPADRDAARRIDGFQNRVFLDPLLRGSYPEDLLADTAHLGWQDAVRDGDLATIAAPIDVLGINYYTSAHVSGRPDAGAPAPAAAVPARPTRSPYPVSDDIAFLGRDLPTTAMGWEVQPSGLRDLLVRLRDDYAGLPRLYITENGAAYDDRRDGDGEVRDADRIAYVDAHLRALHEAMEAGVDVGGYFVWSLLDNFEWAYGYDKRFGIVHVDYDTFERTPKASARWYAGIAATGTLPRG</sequence>
<dbReference type="GO" id="GO:0005829">
    <property type="term" value="C:cytosol"/>
    <property type="evidence" value="ECO:0007669"/>
    <property type="project" value="TreeGrafter"/>
</dbReference>
<keyword evidence="4 12" id="KW-0378">Hydrolase</keyword>
<keyword evidence="8" id="KW-0624">Polysaccharide degradation</keyword>
<dbReference type="NCBIfam" id="TIGR03356">
    <property type="entry name" value="BGL"/>
    <property type="match status" value="1"/>
</dbReference>
<evidence type="ECO:0000256" key="8">
    <source>
        <dbReference type="ARBA" id="ARBA00023326"/>
    </source>
</evidence>
<comment type="caution">
    <text evidence="13">The sequence shown here is derived from an EMBL/GenBank/DDBJ whole genome shotgun (WGS) entry which is preliminary data.</text>
</comment>
<dbReference type="InterPro" id="IPR018120">
    <property type="entry name" value="Glyco_hydro_1_AS"/>
</dbReference>
<dbReference type="Gene3D" id="3.20.20.80">
    <property type="entry name" value="Glycosidases"/>
    <property type="match status" value="1"/>
</dbReference>
<evidence type="ECO:0000256" key="2">
    <source>
        <dbReference type="ARBA" id="ARBA00010838"/>
    </source>
</evidence>
<reference evidence="13 14" key="1">
    <citation type="submission" date="2020-07" db="EMBL/GenBank/DDBJ databases">
        <title>Sequencing the genomes of 1000 actinobacteria strains.</title>
        <authorList>
            <person name="Klenk H.-P."/>
        </authorList>
    </citation>
    <scope>NUCLEOTIDE SEQUENCE [LARGE SCALE GENOMIC DNA]</scope>
    <source>
        <strain evidence="13 14">DSM 18965</strain>
    </source>
</reference>
<dbReference type="GO" id="GO:0030245">
    <property type="term" value="P:cellulose catabolic process"/>
    <property type="evidence" value="ECO:0007669"/>
    <property type="project" value="UniProtKB-KW"/>
</dbReference>
<feature type="binding site" evidence="10">
    <location>
        <position position="303"/>
    </location>
    <ligand>
        <name>substrate</name>
    </ligand>
</feature>
<evidence type="ECO:0000256" key="6">
    <source>
        <dbReference type="ARBA" id="ARBA00023277"/>
    </source>
</evidence>
<dbReference type="RefSeq" id="WP_179615850.1">
    <property type="nucleotide sequence ID" value="NZ_JACCBE010000001.1"/>
</dbReference>
<dbReference type="GO" id="GO:0008422">
    <property type="term" value="F:beta-glucosidase activity"/>
    <property type="evidence" value="ECO:0007669"/>
    <property type="project" value="UniProtKB-EC"/>
</dbReference>
<evidence type="ECO:0000256" key="10">
    <source>
        <dbReference type="PIRSR" id="PIRSR617736-2"/>
    </source>
</evidence>
<feature type="binding site" evidence="10">
    <location>
        <position position="171"/>
    </location>
    <ligand>
        <name>substrate</name>
    </ligand>
</feature>
<evidence type="ECO:0000256" key="3">
    <source>
        <dbReference type="ARBA" id="ARBA00012744"/>
    </source>
</evidence>
<proteinExistence type="inferred from homology"/>
<keyword evidence="7 12" id="KW-0326">Glycosidase</keyword>
<dbReference type="InterPro" id="IPR017853">
    <property type="entry name" value="GH"/>
</dbReference>
<comment type="catalytic activity">
    <reaction evidence="1 12">
        <text>Hydrolysis of terminal, non-reducing beta-D-glucosyl residues with release of beta-D-glucose.</text>
        <dbReference type="EC" id="3.2.1.21"/>
    </reaction>
</comment>
<dbReference type="PANTHER" id="PTHR10353">
    <property type="entry name" value="GLYCOSYL HYDROLASE"/>
    <property type="match status" value="1"/>
</dbReference>
<feature type="active site" description="Proton donor" evidence="9">
    <location>
        <position position="172"/>
    </location>
</feature>
<evidence type="ECO:0000256" key="4">
    <source>
        <dbReference type="ARBA" id="ARBA00022801"/>
    </source>
</evidence>
<dbReference type="FunFam" id="3.20.20.80:FF:000004">
    <property type="entry name" value="Beta-glucosidase 6-phospho-beta-glucosidase"/>
    <property type="match status" value="1"/>
</dbReference>
<gene>
    <name evidence="13" type="ORF">BKA08_002436</name>
</gene>
<organism evidence="13 14">
    <name type="scientific">Nocardioides marinisabuli</name>
    <dbReference type="NCBI Taxonomy" id="419476"/>
    <lineage>
        <taxon>Bacteria</taxon>
        <taxon>Bacillati</taxon>
        <taxon>Actinomycetota</taxon>
        <taxon>Actinomycetes</taxon>
        <taxon>Propionibacteriales</taxon>
        <taxon>Nocardioidaceae</taxon>
        <taxon>Nocardioides</taxon>
    </lineage>
</organism>
<evidence type="ECO:0000256" key="7">
    <source>
        <dbReference type="ARBA" id="ARBA00023295"/>
    </source>
</evidence>
<feature type="binding site" evidence="10">
    <location>
        <begin position="434"/>
        <end position="435"/>
    </location>
    <ligand>
        <name>substrate</name>
    </ligand>
</feature>
<keyword evidence="5" id="KW-0136">Cellulose degradation</keyword>
<accession>A0A7Y9F230</accession>
<evidence type="ECO:0000256" key="5">
    <source>
        <dbReference type="ARBA" id="ARBA00023001"/>
    </source>
</evidence>
<dbReference type="InterPro" id="IPR001360">
    <property type="entry name" value="Glyco_hydro_1"/>
</dbReference>
<evidence type="ECO:0000313" key="14">
    <source>
        <dbReference type="Proteomes" id="UP000516957"/>
    </source>
</evidence>
<evidence type="ECO:0000256" key="9">
    <source>
        <dbReference type="PIRSR" id="PIRSR617736-1"/>
    </source>
</evidence>
<keyword evidence="6" id="KW-0119">Carbohydrate metabolism</keyword>
<dbReference type="InterPro" id="IPR033132">
    <property type="entry name" value="GH_1_N_CS"/>
</dbReference>
<evidence type="ECO:0000256" key="1">
    <source>
        <dbReference type="ARBA" id="ARBA00000448"/>
    </source>
</evidence>
<dbReference type="PRINTS" id="PR00131">
    <property type="entry name" value="GLHYDRLASE1"/>
</dbReference>
<feature type="binding site" evidence="10">
    <location>
        <position position="427"/>
    </location>
    <ligand>
        <name>substrate</name>
    </ligand>
</feature>
<dbReference type="PANTHER" id="PTHR10353:SF36">
    <property type="entry name" value="LP05116P"/>
    <property type="match status" value="1"/>
</dbReference>
<dbReference type="Proteomes" id="UP000516957">
    <property type="component" value="Unassembled WGS sequence"/>
</dbReference>
<evidence type="ECO:0000256" key="12">
    <source>
        <dbReference type="RuleBase" id="RU361175"/>
    </source>
</evidence>
<dbReference type="EC" id="3.2.1.21" evidence="3 12"/>
<feature type="binding site" evidence="10">
    <location>
        <position position="127"/>
    </location>
    <ligand>
        <name>substrate</name>
    </ligand>
</feature>
<dbReference type="AlphaFoldDB" id="A0A7Y9F230"/>
<dbReference type="PROSITE" id="PS00653">
    <property type="entry name" value="GLYCOSYL_HYDROL_F1_2"/>
    <property type="match status" value="1"/>
</dbReference>
<dbReference type="Pfam" id="PF00232">
    <property type="entry name" value="Glyco_hydro_1"/>
    <property type="match status" value="1"/>
</dbReference>
<feature type="binding site" evidence="10">
    <location>
        <position position="27"/>
    </location>
    <ligand>
        <name>substrate</name>
    </ligand>
</feature>
<keyword evidence="14" id="KW-1185">Reference proteome</keyword>
<dbReference type="PROSITE" id="PS00572">
    <property type="entry name" value="GLYCOSYL_HYDROL_F1_1"/>
    <property type="match status" value="1"/>
</dbReference>